<comment type="caution">
    <text evidence="1">The sequence shown here is derived from an EMBL/GenBank/DDBJ whole genome shotgun (WGS) entry which is preliminary data.</text>
</comment>
<keyword evidence="2" id="KW-1185">Reference proteome</keyword>
<evidence type="ECO:0000313" key="1">
    <source>
        <dbReference type="EMBL" id="EMQ98343.1"/>
    </source>
</evidence>
<accession>M7NII7</accession>
<dbReference type="AlphaFoldDB" id="M7NII7"/>
<dbReference type="EMBL" id="AOCK01000006">
    <property type="protein sequence ID" value="EMQ98343.1"/>
    <property type="molecule type" value="Genomic_DNA"/>
</dbReference>
<gene>
    <name evidence="1" type="ORF">ADIAG_02361</name>
</gene>
<dbReference type="STRING" id="1276920.ADIAG_02361"/>
<organism evidence="1 2">
    <name type="scientific">Paeniglutamicibacter gangotriensis Lz1y</name>
    <dbReference type="NCBI Taxonomy" id="1276920"/>
    <lineage>
        <taxon>Bacteria</taxon>
        <taxon>Bacillati</taxon>
        <taxon>Actinomycetota</taxon>
        <taxon>Actinomycetes</taxon>
        <taxon>Micrococcales</taxon>
        <taxon>Micrococcaceae</taxon>
        <taxon>Paeniglutamicibacter</taxon>
    </lineage>
</organism>
<dbReference type="Proteomes" id="UP000012015">
    <property type="component" value="Unassembled WGS sequence"/>
</dbReference>
<dbReference type="PATRIC" id="fig|1276920.7.peg.2365"/>
<dbReference type="RefSeq" id="WP_007271541.1">
    <property type="nucleotide sequence ID" value="NZ_AOCK01000006.1"/>
</dbReference>
<name>M7NII7_9MICC</name>
<evidence type="ECO:0000313" key="2">
    <source>
        <dbReference type="Proteomes" id="UP000012015"/>
    </source>
</evidence>
<proteinExistence type="predicted"/>
<reference evidence="1 2" key="1">
    <citation type="journal article" date="2013" name="Genome Announc.">
        <title>Draft Genome Sequence of Arthrobacter gangotriensis Strain Lz1yT, Isolated from a Penguin Rookery Soil Sample Collected in Antarctica, near the Indian Station Dakshin Gangotri.</title>
        <authorList>
            <person name="Shivaji S."/>
            <person name="Ara S."/>
            <person name="Bandi S."/>
            <person name="Singh A."/>
            <person name="Kumar Pinnaka A."/>
        </authorList>
    </citation>
    <scope>NUCLEOTIDE SEQUENCE [LARGE SCALE GENOMIC DNA]</scope>
    <source>
        <strain evidence="1 2">Lz1y</strain>
    </source>
</reference>
<protein>
    <submittedName>
        <fullName evidence="1">Uncharacterized protein</fullName>
    </submittedName>
</protein>
<sequence length="79" mass="8670">MSKTIPGVPESVTREQWLSFFTAAGITPELTKSLRFEPEGIYATVFEAGPEGRRIVTDSNGYAKHEIFIPINVETPSGV</sequence>